<dbReference type="Gene3D" id="1.10.8.430">
    <property type="entry name" value="Helical domain of apoptotic protease-activating factors"/>
    <property type="match status" value="1"/>
</dbReference>
<evidence type="ECO:0000313" key="13">
    <source>
        <dbReference type="RefSeq" id="XP_031374781.1"/>
    </source>
</evidence>
<name>A0A6P8C018_PUNGR</name>
<dbReference type="GO" id="GO:0051707">
    <property type="term" value="P:response to other organism"/>
    <property type="evidence" value="ECO:0007669"/>
    <property type="project" value="UniProtKB-ARBA"/>
</dbReference>
<dbReference type="InterPro" id="IPR000157">
    <property type="entry name" value="TIR_dom"/>
</dbReference>
<dbReference type="RefSeq" id="XP_031374780.1">
    <property type="nucleotide sequence ID" value="XM_031518920.1"/>
</dbReference>
<dbReference type="Gene3D" id="3.80.10.10">
    <property type="entry name" value="Ribonuclease Inhibitor"/>
    <property type="match status" value="4"/>
</dbReference>
<dbReference type="Pfam" id="PF01582">
    <property type="entry name" value="TIR"/>
    <property type="match status" value="1"/>
</dbReference>
<evidence type="ECO:0000256" key="3">
    <source>
        <dbReference type="ARBA" id="ARBA00022821"/>
    </source>
</evidence>
<reference evidence="5" key="1">
    <citation type="journal article" date="2020" name="Plant Biotechnol. J.">
        <title>The pomegranate (Punica granatum L.) draft genome dissects genetic divergence between soft- and hard-seeded cultivars.</title>
        <authorList>
            <person name="Luo X."/>
            <person name="Li H."/>
            <person name="Wu Z."/>
            <person name="Yao W."/>
            <person name="Zhao P."/>
            <person name="Cao D."/>
            <person name="Yu H."/>
            <person name="Li K."/>
            <person name="Poudel K."/>
            <person name="Zhao D."/>
            <person name="Zhang F."/>
            <person name="Xia X."/>
            <person name="Chen L."/>
            <person name="Wang Q."/>
            <person name="Jing D."/>
            <person name="Cao S."/>
        </authorList>
    </citation>
    <scope>NUCLEOTIDE SEQUENCE [LARGE SCALE GENOMIC DNA]</scope>
</reference>
<dbReference type="InterPro" id="IPR027417">
    <property type="entry name" value="P-loop_NTPase"/>
</dbReference>
<dbReference type="Gene3D" id="3.40.50.300">
    <property type="entry name" value="P-loop containing nucleotide triphosphate hydrolases"/>
    <property type="match status" value="1"/>
</dbReference>
<dbReference type="Pfam" id="PF00931">
    <property type="entry name" value="NB-ARC"/>
    <property type="match status" value="1"/>
</dbReference>
<dbReference type="InterPro" id="IPR058192">
    <property type="entry name" value="WHD_ROQ1-like"/>
</dbReference>
<dbReference type="InterPro" id="IPR003591">
    <property type="entry name" value="Leu-rich_rpt_typical-subtyp"/>
</dbReference>
<dbReference type="InterPro" id="IPR042197">
    <property type="entry name" value="Apaf_helical"/>
</dbReference>
<evidence type="ECO:0000259" key="4">
    <source>
        <dbReference type="PROSITE" id="PS50104"/>
    </source>
</evidence>
<dbReference type="PRINTS" id="PR00364">
    <property type="entry name" value="DISEASERSIST"/>
</dbReference>
<dbReference type="SMART" id="SM00255">
    <property type="entry name" value="TIR"/>
    <property type="match status" value="1"/>
</dbReference>
<proteinExistence type="predicted"/>
<dbReference type="GO" id="GO:0006952">
    <property type="term" value="P:defense response"/>
    <property type="evidence" value="ECO:0007669"/>
    <property type="project" value="UniProtKB-KW"/>
</dbReference>
<dbReference type="Gene3D" id="3.40.50.10140">
    <property type="entry name" value="Toll/interleukin-1 receptor homology (TIR) domain"/>
    <property type="match status" value="1"/>
</dbReference>
<feature type="domain" description="TIR" evidence="4">
    <location>
        <begin position="8"/>
        <end position="167"/>
    </location>
</feature>
<dbReference type="PANTHER" id="PTHR11017">
    <property type="entry name" value="LEUCINE-RICH REPEAT-CONTAINING PROTEIN"/>
    <property type="match status" value="1"/>
</dbReference>
<dbReference type="RefSeq" id="XP_031374774.1">
    <property type="nucleotide sequence ID" value="XM_031518914.1"/>
</dbReference>
<accession>A0A6P8C018</accession>
<dbReference type="Pfam" id="PF23282">
    <property type="entry name" value="WHD_ROQ1"/>
    <property type="match status" value="1"/>
</dbReference>
<dbReference type="Pfam" id="PF23598">
    <property type="entry name" value="LRR_14"/>
    <property type="match status" value="1"/>
</dbReference>
<dbReference type="RefSeq" id="XP_031374775.1">
    <property type="nucleotide sequence ID" value="XM_031518915.1"/>
</dbReference>
<dbReference type="SUPFAM" id="SSF52200">
    <property type="entry name" value="Toll/Interleukin receptor TIR domain"/>
    <property type="match status" value="1"/>
</dbReference>
<sequence>MGSDIPGAEYQVFLSFRGPDTRQGFTDVLYHTMVDAGVRVFRDDEEIRPGEKIEEILRAINNSIVCIPIFSKRYAESKWCLRELAEMVEKKKKIMPVFYDVTPDDVKLKTPLYREDLDKHGEKVKWEKALKEVVEISGWELSNGTGHEKENVEEKREKALKDVVEISGRESSNSKEEKALTEVTKIKGWEVRRTGHGELCKLIVKEVLANLKVKDRIVTDHLVGMDKEVEIMLNHLDVQAHGVRYVGIYGIGGSGKTTLAKTLFNQLSVHFDGCSFLAQIRESSKHGLEHLQRRLKRDLLPKDSRAISDTDVGIKVLKESCRDKKVLIVLDDVDKKEQIESLAGSSTWYSSGSRIIITTRDISVLAVEQEQSKDGSGKKSIELLEMKEMNFEQALQLFSRHAFKMDYPPIEFLDLAKGAISVIGRLPLALEVIGSHLCGKHKEAWEDNRSMLVRIPRDNIHETLLISYEALKFRTKEIFLDIACLPTNINLKNAIYMWESCGFRPEIGMNELISKSIIKVMDGNELWMHDHLRDLGREIICMENITDFGKHSRLWDRKEAWNILEGKEGTAKIEVLPPFFGDALMQNCNLMDDHFKNLRNLRFLQLDKINIIGDFEYQFTKLRWLSWHSCPLNFQATNLNLKRLAILDLSGSDINEQGWSKMEVGDSLAVLDLSRCKRISRIPNLSKYTNLERLILQGCEKLEEMDGSIGNLKSLKHLNLKNCKSLRGLPEEIGYLEALQELFLRGSAYPFAPLPESIGNLGSLVILEVWGVSVARLPDTIGRLRKLKRLSLENTKIERLPDSIGRLKKLEYLSLGGCSEIQKLPDSFGDLQSLSTLNISSTGLLELPNSIGNLEELKELNASWSRLQGEIPTEIGKLSRLRGLNLNMSKIRLLPSTISQLSSLKSLLLWECNNLEELPRLPASLTRISCQSEMLKRIPDDLSNMKNLTDVVLSNPGERRPLGFNLDILPGHNVKELTDCSTFRPCSPSHWYPVGAKKCIIVRIPDIRTLPTGLLDSVSQLSTLILGCPNLLWIPQLPSSLSTLVLEHLREDAKLPCLSNLKNLSYLIFFKCSIGKDGFESLGVGELEKLETLVLQFDFSMLDGLRVPGSLQMLDLTDCTCVQKLPDLSHLESLKVLKIAACEALLELPDLGGLVSLQGLFIFACKSLKSIGHRLPLSLRTLCLNSCISLEKLPDLSRLMFLQVLELEECKELVVVQGLGFLVFLEVLSIVSCKSLKWLWPQSPAGWGNVKWPLLNNLQELRIHNCDRVVEISGLGELDSLRKLDISSCGSLKELGPNLPALEVLEINSCPNLKQLPHIPSMMNLRRVTIRGCDQLGVSGSWTAESG</sequence>
<keyword evidence="5" id="KW-1185">Reference proteome</keyword>
<dbReference type="InterPro" id="IPR035897">
    <property type="entry name" value="Toll_tir_struct_dom_sf"/>
</dbReference>
<evidence type="ECO:0000256" key="1">
    <source>
        <dbReference type="ARBA" id="ARBA00022614"/>
    </source>
</evidence>
<organism evidence="5 10">
    <name type="scientific">Punica granatum</name>
    <name type="common">Pomegranate</name>
    <dbReference type="NCBI Taxonomy" id="22663"/>
    <lineage>
        <taxon>Eukaryota</taxon>
        <taxon>Viridiplantae</taxon>
        <taxon>Streptophyta</taxon>
        <taxon>Embryophyta</taxon>
        <taxon>Tracheophyta</taxon>
        <taxon>Spermatophyta</taxon>
        <taxon>Magnoliopsida</taxon>
        <taxon>eudicotyledons</taxon>
        <taxon>Gunneridae</taxon>
        <taxon>Pentapetalae</taxon>
        <taxon>rosids</taxon>
        <taxon>malvids</taxon>
        <taxon>Myrtales</taxon>
        <taxon>Lythraceae</taxon>
        <taxon>Punica</taxon>
    </lineage>
</organism>
<dbReference type="PROSITE" id="PS50104">
    <property type="entry name" value="TIR"/>
    <property type="match status" value="1"/>
</dbReference>
<dbReference type="Proteomes" id="UP000515151">
    <property type="component" value="Chromosome 8"/>
</dbReference>
<dbReference type="GO" id="GO:0007165">
    <property type="term" value="P:signal transduction"/>
    <property type="evidence" value="ECO:0007669"/>
    <property type="project" value="InterPro"/>
</dbReference>
<dbReference type="InterPro" id="IPR002182">
    <property type="entry name" value="NB-ARC"/>
</dbReference>
<evidence type="ECO:0000256" key="2">
    <source>
        <dbReference type="ARBA" id="ARBA00022737"/>
    </source>
</evidence>
<dbReference type="RefSeq" id="XP_031374778.1">
    <property type="nucleotide sequence ID" value="XM_031518918.1"/>
</dbReference>
<dbReference type="RefSeq" id="XP_031374779.1">
    <property type="nucleotide sequence ID" value="XM_031518919.1"/>
</dbReference>
<dbReference type="GO" id="GO:0043531">
    <property type="term" value="F:ADP binding"/>
    <property type="evidence" value="ECO:0007669"/>
    <property type="project" value="InterPro"/>
</dbReference>
<dbReference type="GeneID" id="116189310"/>
<dbReference type="SUPFAM" id="SSF52540">
    <property type="entry name" value="P-loop containing nucleoside triphosphate hydrolases"/>
    <property type="match status" value="1"/>
</dbReference>
<dbReference type="RefSeq" id="XP_031374777.1">
    <property type="nucleotide sequence ID" value="XM_031518917.1"/>
</dbReference>
<evidence type="ECO:0000313" key="7">
    <source>
        <dbReference type="RefSeq" id="XP_031374775.1"/>
    </source>
</evidence>
<reference evidence="6 7" key="2">
    <citation type="submission" date="2025-04" db="UniProtKB">
        <authorList>
            <consortium name="RefSeq"/>
        </authorList>
    </citation>
    <scope>IDENTIFICATION</scope>
    <source>
        <tissue evidence="6 7">Leaf</tissue>
    </source>
</reference>
<evidence type="ECO:0000313" key="11">
    <source>
        <dbReference type="RefSeq" id="XP_031374779.1"/>
    </source>
</evidence>
<gene>
    <name evidence="6 7 8 9 10 11 12 13" type="primary">LOC116189310</name>
</gene>
<evidence type="ECO:0000313" key="8">
    <source>
        <dbReference type="RefSeq" id="XP_031374776.1"/>
    </source>
</evidence>
<keyword evidence="2" id="KW-0677">Repeat</keyword>
<dbReference type="SUPFAM" id="SSF52058">
    <property type="entry name" value="L domain-like"/>
    <property type="match status" value="2"/>
</dbReference>
<dbReference type="InterPro" id="IPR055414">
    <property type="entry name" value="LRR_R13L4/SHOC2-like"/>
</dbReference>
<keyword evidence="3" id="KW-0611">Plant defense</keyword>
<evidence type="ECO:0000313" key="5">
    <source>
        <dbReference type="Proteomes" id="UP000515151"/>
    </source>
</evidence>
<keyword evidence="1" id="KW-0433">Leucine-rich repeat</keyword>
<dbReference type="RefSeq" id="XP_031374781.1">
    <property type="nucleotide sequence ID" value="XM_031518921.1"/>
</dbReference>
<dbReference type="RefSeq" id="XP_031374776.1">
    <property type="nucleotide sequence ID" value="XM_031518916.1"/>
</dbReference>
<evidence type="ECO:0000313" key="12">
    <source>
        <dbReference type="RefSeq" id="XP_031374780.1"/>
    </source>
</evidence>
<evidence type="ECO:0000313" key="10">
    <source>
        <dbReference type="RefSeq" id="XP_031374778.1"/>
    </source>
</evidence>
<dbReference type="PANTHER" id="PTHR11017:SF570">
    <property type="entry name" value="DISEASE RESISTANCE PROTEIN (TIR-NBS CLASS)-RELATED"/>
    <property type="match status" value="1"/>
</dbReference>
<dbReference type="OrthoDB" id="1517790at2759"/>
<protein>
    <submittedName>
        <fullName evidence="6 7">Disease resistance protein RPP4-like</fullName>
    </submittedName>
</protein>
<dbReference type="InterPro" id="IPR044974">
    <property type="entry name" value="Disease_R_plants"/>
</dbReference>
<dbReference type="SMART" id="SM00369">
    <property type="entry name" value="LRR_TYP"/>
    <property type="match status" value="4"/>
</dbReference>
<dbReference type="InterPro" id="IPR032675">
    <property type="entry name" value="LRR_dom_sf"/>
</dbReference>
<evidence type="ECO:0000313" key="6">
    <source>
        <dbReference type="RefSeq" id="XP_031374774.1"/>
    </source>
</evidence>
<evidence type="ECO:0000313" key="9">
    <source>
        <dbReference type="RefSeq" id="XP_031374777.1"/>
    </source>
</evidence>